<reference evidence="3" key="1">
    <citation type="submission" date="2021-12" db="EMBL/GenBank/DDBJ databases">
        <authorList>
            <person name="King R."/>
        </authorList>
    </citation>
    <scope>NUCLEOTIDE SEQUENCE</scope>
</reference>
<organism evidence="3 4">
    <name type="scientific">Bemisia tabaci</name>
    <name type="common">Sweetpotato whitefly</name>
    <name type="synonym">Aleurodes tabaci</name>
    <dbReference type="NCBI Taxonomy" id="7038"/>
    <lineage>
        <taxon>Eukaryota</taxon>
        <taxon>Metazoa</taxon>
        <taxon>Ecdysozoa</taxon>
        <taxon>Arthropoda</taxon>
        <taxon>Hexapoda</taxon>
        <taxon>Insecta</taxon>
        <taxon>Pterygota</taxon>
        <taxon>Neoptera</taxon>
        <taxon>Paraneoptera</taxon>
        <taxon>Hemiptera</taxon>
        <taxon>Sternorrhyncha</taxon>
        <taxon>Aleyrodoidea</taxon>
        <taxon>Aleyrodidae</taxon>
        <taxon>Aleyrodinae</taxon>
        <taxon>Bemisia</taxon>
    </lineage>
</organism>
<feature type="region of interest" description="Disordered" evidence="2">
    <location>
        <begin position="1"/>
        <end position="21"/>
    </location>
</feature>
<proteinExistence type="predicted"/>
<dbReference type="Proteomes" id="UP001152759">
    <property type="component" value="Chromosome 2"/>
</dbReference>
<dbReference type="AlphaFoldDB" id="A0A9P0F1A9"/>
<gene>
    <name evidence="3" type="ORF">BEMITA_LOCUS4741</name>
</gene>
<evidence type="ECO:0000313" key="3">
    <source>
        <dbReference type="EMBL" id="CAH0385522.1"/>
    </source>
</evidence>
<evidence type="ECO:0000256" key="1">
    <source>
        <dbReference type="SAM" id="Coils"/>
    </source>
</evidence>
<evidence type="ECO:0000313" key="4">
    <source>
        <dbReference type="Proteomes" id="UP001152759"/>
    </source>
</evidence>
<keyword evidence="4" id="KW-1185">Reference proteome</keyword>
<feature type="compositionally biased region" description="Polar residues" evidence="2">
    <location>
        <begin position="1"/>
        <end position="14"/>
    </location>
</feature>
<feature type="coiled-coil region" evidence="1">
    <location>
        <begin position="47"/>
        <end position="109"/>
    </location>
</feature>
<evidence type="ECO:0000256" key="2">
    <source>
        <dbReference type="SAM" id="MobiDB-lite"/>
    </source>
</evidence>
<protein>
    <submittedName>
        <fullName evidence="3">Uncharacterized protein</fullName>
    </submittedName>
</protein>
<sequence>MSITSQGTSLSRRCSFSGRERAPSCMQDVLGQIQKLEFENNETQLDIDAKKLLVVEQEKEIEELRITNLALESEYLQMQPDFETLVIRKKQSELQLEEQKEEEIKMNRSHFSGEFVL</sequence>
<name>A0A9P0F1A9_BEMTA</name>
<accession>A0A9P0F1A9</accession>
<dbReference type="EMBL" id="OU963863">
    <property type="protein sequence ID" value="CAH0385522.1"/>
    <property type="molecule type" value="Genomic_DNA"/>
</dbReference>
<keyword evidence="1" id="KW-0175">Coiled coil</keyword>